<proteinExistence type="predicted"/>
<reference evidence="1" key="1">
    <citation type="submission" date="2023-01" db="EMBL/GenBank/DDBJ databases">
        <title>Metagenome sequencing of chrysophaentin producing Chrysophaeum taylorii.</title>
        <authorList>
            <person name="Davison J."/>
            <person name="Bewley C."/>
        </authorList>
    </citation>
    <scope>NUCLEOTIDE SEQUENCE</scope>
    <source>
        <strain evidence="1">NIES-1699</strain>
    </source>
</reference>
<dbReference type="AlphaFoldDB" id="A0AAD7XRD2"/>
<dbReference type="InterPro" id="IPR036770">
    <property type="entry name" value="Ankyrin_rpt-contain_sf"/>
</dbReference>
<keyword evidence="2" id="KW-1185">Reference proteome</keyword>
<evidence type="ECO:0000313" key="2">
    <source>
        <dbReference type="Proteomes" id="UP001230188"/>
    </source>
</evidence>
<dbReference type="PANTHER" id="PTHR46586">
    <property type="entry name" value="ANKYRIN REPEAT-CONTAINING PROTEIN"/>
    <property type="match status" value="1"/>
</dbReference>
<dbReference type="Proteomes" id="UP001230188">
    <property type="component" value="Unassembled WGS sequence"/>
</dbReference>
<organism evidence="1 2">
    <name type="scientific">Chrysophaeum taylorii</name>
    <dbReference type="NCBI Taxonomy" id="2483200"/>
    <lineage>
        <taxon>Eukaryota</taxon>
        <taxon>Sar</taxon>
        <taxon>Stramenopiles</taxon>
        <taxon>Ochrophyta</taxon>
        <taxon>Pelagophyceae</taxon>
        <taxon>Pelagomonadales</taxon>
        <taxon>Pelagomonadaceae</taxon>
        <taxon>Chrysophaeum</taxon>
    </lineage>
</organism>
<dbReference type="EMBL" id="JAQMWT010000038">
    <property type="protein sequence ID" value="KAJ8612938.1"/>
    <property type="molecule type" value="Genomic_DNA"/>
</dbReference>
<comment type="caution">
    <text evidence="1">The sequence shown here is derived from an EMBL/GenBank/DDBJ whole genome shotgun (WGS) entry which is preliminary data.</text>
</comment>
<evidence type="ECO:0008006" key="3">
    <source>
        <dbReference type="Google" id="ProtNLM"/>
    </source>
</evidence>
<dbReference type="SUPFAM" id="SSF48403">
    <property type="entry name" value="Ankyrin repeat"/>
    <property type="match status" value="1"/>
</dbReference>
<dbReference type="PANTHER" id="PTHR46586:SF3">
    <property type="entry name" value="ANKYRIN REPEAT-CONTAINING PROTEIN"/>
    <property type="match status" value="1"/>
</dbReference>
<dbReference type="InterPro" id="IPR052050">
    <property type="entry name" value="SecEffector_AnkRepeat"/>
</dbReference>
<evidence type="ECO:0000313" key="1">
    <source>
        <dbReference type="EMBL" id="KAJ8612938.1"/>
    </source>
</evidence>
<dbReference type="Gene3D" id="1.25.40.20">
    <property type="entry name" value="Ankyrin repeat-containing domain"/>
    <property type="match status" value="1"/>
</dbReference>
<name>A0AAD7XRD2_9STRA</name>
<sequence>MKEVVLRLISMNAAAMLNGVDDDETDKQGVLCEMVGEEWVLSLLEGVSAEALEAFRHKHILKQSHLVEISKLFDKVGVENHLRELLAVMVPGHDGYDPRVDENVRLPRAVLEPDSFGSEAELKELVEVGAMGWIEWFLNRHDHLRRRVCQVAARVGNLEVLRWARGEGCPWTEHAASSAALGGHLKVLTWARHHGCPWDAFTCSQAAVGGHLDVLKWARAGGCPWTEHACSCAALGGHLDILKWARHHGCPWDAFTCSQAAVGGNLEVLKYARAHGCDWTSRTCAWAARSGHLAILKWARANGCPWDDYTCVQAACFGHLEVLKWARGHGCPWSEETCALAARGGHLEVLKWARGHGGVRGARRRVLRARRRAGTSRSYGG</sequence>
<accession>A0AAD7XRD2</accession>
<protein>
    <recommendedName>
        <fullName evidence="3">Ankyrin repeat protein</fullName>
    </recommendedName>
</protein>
<gene>
    <name evidence="1" type="ORF">CTAYLR_006194</name>
</gene>